<dbReference type="EMBL" id="JAULUE010002062">
    <property type="protein sequence ID" value="KAK5882163.1"/>
    <property type="molecule type" value="Genomic_DNA"/>
</dbReference>
<gene>
    <name evidence="1" type="ORF">CesoFtcFv8_020777</name>
</gene>
<dbReference type="AlphaFoldDB" id="A0AAN8BBG9"/>
<dbReference type="Proteomes" id="UP001335648">
    <property type="component" value="Unassembled WGS sequence"/>
</dbReference>
<evidence type="ECO:0000313" key="2">
    <source>
        <dbReference type="Proteomes" id="UP001335648"/>
    </source>
</evidence>
<keyword evidence="2" id="KW-1185">Reference proteome</keyword>
<organism evidence="1 2">
    <name type="scientific">Champsocephalus esox</name>
    <name type="common">pike icefish</name>
    <dbReference type="NCBI Taxonomy" id="159716"/>
    <lineage>
        <taxon>Eukaryota</taxon>
        <taxon>Metazoa</taxon>
        <taxon>Chordata</taxon>
        <taxon>Craniata</taxon>
        <taxon>Vertebrata</taxon>
        <taxon>Euteleostomi</taxon>
        <taxon>Actinopterygii</taxon>
        <taxon>Neopterygii</taxon>
        <taxon>Teleostei</taxon>
        <taxon>Neoteleostei</taxon>
        <taxon>Acanthomorphata</taxon>
        <taxon>Eupercaria</taxon>
        <taxon>Perciformes</taxon>
        <taxon>Notothenioidei</taxon>
        <taxon>Channichthyidae</taxon>
        <taxon>Champsocephalus</taxon>
    </lineage>
</organism>
<proteinExistence type="predicted"/>
<reference evidence="1 2" key="1">
    <citation type="journal article" date="2023" name="Mol. Biol. Evol.">
        <title>Genomics of Secondarily Temperate Adaptation in the Only Non-Antarctic Icefish.</title>
        <authorList>
            <person name="Rivera-Colon A.G."/>
            <person name="Rayamajhi N."/>
            <person name="Minhas B.F."/>
            <person name="Madrigal G."/>
            <person name="Bilyk K.T."/>
            <person name="Yoon V."/>
            <person name="Hune M."/>
            <person name="Gregory S."/>
            <person name="Cheng C.H.C."/>
            <person name="Catchen J.M."/>
        </authorList>
    </citation>
    <scope>NUCLEOTIDE SEQUENCE [LARGE SCALE GENOMIC DNA]</scope>
    <source>
        <strain evidence="1">JC2023a</strain>
    </source>
</reference>
<sequence length="76" mass="8498">MSANLNPLKLRLLLEHKLNRHNNNNQTGSSRSPTFASCASCAALRATKAIPKQDLHVNQMDSAWVDYLPGHEIRCK</sequence>
<comment type="caution">
    <text evidence="1">The sequence shown here is derived from an EMBL/GenBank/DDBJ whole genome shotgun (WGS) entry which is preliminary data.</text>
</comment>
<evidence type="ECO:0000313" key="1">
    <source>
        <dbReference type="EMBL" id="KAK5882163.1"/>
    </source>
</evidence>
<protein>
    <submittedName>
        <fullName evidence="1">Uncharacterized protein</fullName>
    </submittedName>
</protein>
<accession>A0AAN8BBG9</accession>
<name>A0AAN8BBG9_9TELE</name>